<dbReference type="Pfam" id="PF00250">
    <property type="entry name" value="Forkhead"/>
    <property type="match status" value="1"/>
</dbReference>
<dbReference type="GO" id="GO:0000981">
    <property type="term" value="F:DNA-binding transcription factor activity, RNA polymerase II-specific"/>
    <property type="evidence" value="ECO:0007669"/>
    <property type="project" value="TreeGrafter"/>
</dbReference>
<dbReference type="PROSITE" id="PS00658">
    <property type="entry name" value="FORK_HEAD_2"/>
    <property type="match status" value="1"/>
</dbReference>
<dbReference type="PANTHER" id="PTHR46078">
    <property type="entry name" value="FORKHEAD BOX PROTEIN J2 FAMILY MEMBER"/>
    <property type="match status" value="1"/>
</dbReference>
<feature type="region of interest" description="Disordered" evidence="6">
    <location>
        <begin position="24"/>
        <end position="117"/>
    </location>
</feature>
<protein>
    <submittedName>
        <fullName evidence="8">Fkh2p</fullName>
    </submittedName>
</protein>
<dbReference type="PROSITE" id="PS50039">
    <property type="entry name" value="FORK_HEAD_3"/>
    <property type="match status" value="1"/>
</dbReference>
<keyword evidence="2 5" id="KW-0238">DNA-binding</keyword>
<keyword evidence="9" id="KW-1185">Reference proteome</keyword>
<feature type="region of interest" description="Disordered" evidence="6">
    <location>
        <begin position="265"/>
        <end position="292"/>
    </location>
</feature>
<feature type="compositionally biased region" description="Low complexity" evidence="6">
    <location>
        <begin position="58"/>
        <end position="78"/>
    </location>
</feature>
<organism evidence="8 9">
    <name type="scientific">Rhizophagus irregularis (strain DAOM 197198w)</name>
    <name type="common">Glomus intraradices</name>
    <dbReference type="NCBI Taxonomy" id="1432141"/>
    <lineage>
        <taxon>Eukaryota</taxon>
        <taxon>Fungi</taxon>
        <taxon>Fungi incertae sedis</taxon>
        <taxon>Mucoromycota</taxon>
        <taxon>Glomeromycotina</taxon>
        <taxon>Glomeromycetes</taxon>
        <taxon>Glomerales</taxon>
        <taxon>Glomeraceae</taxon>
        <taxon>Rhizophagus</taxon>
    </lineage>
</organism>
<feature type="region of interest" description="Disordered" evidence="6">
    <location>
        <begin position="148"/>
        <end position="168"/>
    </location>
</feature>
<feature type="compositionally biased region" description="Low complexity" evidence="6">
    <location>
        <begin position="154"/>
        <end position="167"/>
    </location>
</feature>
<keyword evidence="3" id="KW-0804">Transcription</keyword>
<evidence type="ECO:0000256" key="6">
    <source>
        <dbReference type="SAM" id="MobiDB-lite"/>
    </source>
</evidence>
<evidence type="ECO:0000313" key="8">
    <source>
        <dbReference type="EMBL" id="EXX59885.1"/>
    </source>
</evidence>
<dbReference type="EMBL" id="JEMT01026144">
    <property type="protein sequence ID" value="EXX59885.1"/>
    <property type="molecule type" value="Genomic_DNA"/>
</dbReference>
<dbReference type="GO" id="GO:0000978">
    <property type="term" value="F:RNA polymerase II cis-regulatory region sequence-specific DNA binding"/>
    <property type="evidence" value="ECO:0007669"/>
    <property type="project" value="TreeGrafter"/>
</dbReference>
<dbReference type="InterPro" id="IPR001766">
    <property type="entry name" value="Fork_head_dom"/>
</dbReference>
<keyword evidence="4 5" id="KW-0539">Nucleus</keyword>
<feature type="compositionally biased region" description="Polar residues" evidence="6">
    <location>
        <begin position="107"/>
        <end position="117"/>
    </location>
</feature>
<dbReference type="InterPro" id="IPR030456">
    <property type="entry name" value="TF_fork_head_CS_2"/>
</dbReference>
<evidence type="ECO:0000313" key="9">
    <source>
        <dbReference type="Proteomes" id="UP000022910"/>
    </source>
</evidence>
<feature type="compositionally biased region" description="Basic residues" evidence="6">
    <location>
        <begin position="32"/>
        <end position="49"/>
    </location>
</feature>
<dbReference type="FunFam" id="1.10.10.10:FF:000135">
    <property type="entry name" value="forkhead box protein G1"/>
    <property type="match status" value="1"/>
</dbReference>
<sequence>MTAELDSTPNLVGMEAWSRMNRGFNAYPSSQQHHHHQAQQQQNHHHQHHQAVLPMHPHPQQHQQQPSPQQSHTHYQQTRPNLPPIGGYHNSGPNNNTNGLLSSNTPVSYATNQYGNPSMIKTEQSSVQNSSSPNVTTASMETFSNITNGISNRKASATTTPITSPTKNPQDLVVETHIQGKPPYSYATLITYAITNSPNKQLTLNEIYNWVMENYPYYKTAGTGWKNSIRHNLSLNKTFVRVPRPINEPGKGSYWTVDFRAAEAEQQHRSRSRNNRSSSDPTPYRSDPWNSYDRRYREPMTAVPEMNRSYFDSVVGVGQYGGMQNMQSPYRPVVRSPRAYTHTTMGQPYLPAQGLGSGATGIAGTQPTMPYTAGAGIGNITAVTNYDLEYTNLHSHATAAHVDGHNAAFNGYGAHPIYQSQMTTHSDNNTSVAHTSFV</sequence>
<feature type="domain" description="Fork-head" evidence="7">
    <location>
        <begin position="181"/>
        <end position="276"/>
    </location>
</feature>
<accession>A0A015IZN1</accession>
<dbReference type="PANTHER" id="PTHR46078:SF2">
    <property type="entry name" value="FORK-HEAD DOMAIN-CONTAINING PROTEIN"/>
    <property type="match status" value="1"/>
</dbReference>
<dbReference type="OrthoDB" id="5954824at2759"/>
<evidence type="ECO:0000256" key="3">
    <source>
        <dbReference type="ARBA" id="ARBA00023163"/>
    </source>
</evidence>
<comment type="subcellular location">
    <subcellularLocation>
        <location evidence="5">Nucleus</location>
    </subcellularLocation>
</comment>
<dbReference type="AlphaFoldDB" id="A0A015IZN1"/>
<feature type="DNA-binding region" description="Fork-head" evidence="5">
    <location>
        <begin position="181"/>
        <end position="276"/>
    </location>
</feature>
<dbReference type="HOGENOM" id="CLU_625763_0_0_1"/>
<dbReference type="InterPro" id="IPR018122">
    <property type="entry name" value="TF_fork_head_CS_1"/>
</dbReference>
<dbReference type="InterPro" id="IPR036388">
    <property type="entry name" value="WH-like_DNA-bd_sf"/>
</dbReference>
<dbReference type="CDD" id="cd20024">
    <property type="entry name" value="FH_FOXJ2-like"/>
    <property type="match status" value="1"/>
</dbReference>
<evidence type="ECO:0000256" key="2">
    <source>
        <dbReference type="ARBA" id="ARBA00023125"/>
    </source>
</evidence>
<dbReference type="STRING" id="1432141.A0A015IZN1"/>
<dbReference type="Proteomes" id="UP000022910">
    <property type="component" value="Unassembled WGS sequence"/>
</dbReference>
<dbReference type="PROSITE" id="PS00657">
    <property type="entry name" value="FORK_HEAD_1"/>
    <property type="match status" value="1"/>
</dbReference>
<name>A0A015IZN1_RHIIW</name>
<reference evidence="8 9" key="1">
    <citation type="submission" date="2014-02" db="EMBL/GenBank/DDBJ databases">
        <title>Single nucleus genome sequencing reveals high similarity among nuclei of an endomycorrhizal fungus.</title>
        <authorList>
            <person name="Lin K."/>
            <person name="Geurts R."/>
            <person name="Zhang Z."/>
            <person name="Limpens E."/>
            <person name="Saunders D.G."/>
            <person name="Mu D."/>
            <person name="Pang E."/>
            <person name="Cao H."/>
            <person name="Cha H."/>
            <person name="Lin T."/>
            <person name="Zhou Q."/>
            <person name="Shang Y."/>
            <person name="Li Y."/>
            <person name="Ivanov S."/>
            <person name="Sharma T."/>
            <person name="Velzen R.V."/>
            <person name="Ruijter N.D."/>
            <person name="Aanen D.K."/>
            <person name="Win J."/>
            <person name="Kamoun S."/>
            <person name="Bisseling T."/>
            <person name="Huang S."/>
        </authorList>
    </citation>
    <scope>NUCLEOTIDE SEQUENCE [LARGE SCALE GENOMIC DNA]</scope>
    <source>
        <strain evidence="9">DAOM197198w</strain>
    </source>
</reference>
<evidence type="ECO:0000259" key="7">
    <source>
        <dbReference type="PROSITE" id="PS50039"/>
    </source>
</evidence>
<dbReference type="SUPFAM" id="SSF46785">
    <property type="entry name" value="Winged helix' DNA-binding domain"/>
    <property type="match status" value="1"/>
</dbReference>
<comment type="caution">
    <text evidence="8">The sequence shown here is derived from an EMBL/GenBank/DDBJ whole genome shotgun (WGS) entry which is preliminary data.</text>
</comment>
<evidence type="ECO:0000256" key="4">
    <source>
        <dbReference type="ARBA" id="ARBA00023242"/>
    </source>
</evidence>
<evidence type="ECO:0000256" key="1">
    <source>
        <dbReference type="ARBA" id="ARBA00023015"/>
    </source>
</evidence>
<feature type="compositionally biased region" description="Low complexity" evidence="6">
    <location>
        <begin position="90"/>
        <end position="106"/>
    </location>
</feature>
<dbReference type="InterPro" id="IPR045912">
    <property type="entry name" value="FOXJ2/3-like"/>
</dbReference>
<dbReference type="InterPro" id="IPR036390">
    <property type="entry name" value="WH_DNA-bd_sf"/>
</dbReference>
<dbReference type="Gene3D" id="1.10.10.10">
    <property type="entry name" value="Winged helix-like DNA-binding domain superfamily/Winged helix DNA-binding domain"/>
    <property type="match status" value="1"/>
</dbReference>
<dbReference type="PRINTS" id="PR00053">
    <property type="entry name" value="FORKHEAD"/>
</dbReference>
<dbReference type="GO" id="GO:0005634">
    <property type="term" value="C:nucleus"/>
    <property type="evidence" value="ECO:0007669"/>
    <property type="project" value="UniProtKB-SubCell"/>
</dbReference>
<evidence type="ECO:0000256" key="5">
    <source>
        <dbReference type="PROSITE-ProRule" id="PRU00089"/>
    </source>
</evidence>
<proteinExistence type="predicted"/>
<gene>
    <name evidence="8" type="ORF">RirG_184990</name>
</gene>
<keyword evidence="1" id="KW-0805">Transcription regulation</keyword>
<dbReference type="SMART" id="SM00339">
    <property type="entry name" value="FH"/>
    <property type="match status" value="1"/>
</dbReference>